<evidence type="ECO:0000313" key="2">
    <source>
        <dbReference type="EMBL" id="EDL80052.1"/>
    </source>
</evidence>
<name>A6HPV1_RAT</name>
<dbReference type="EMBL" id="CH473949">
    <property type="protein sequence ID" value="EDL80052.1"/>
    <property type="molecule type" value="Genomic_DNA"/>
</dbReference>
<protein>
    <submittedName>
        <fullName evidence="2">RCG26841</fullName>
    </submittedName>
</protein>
<evidence type="ECO:0000256" key="1">
    <source>
        <dbReference type="SAM" id="MobiDB-lite"/>
    </source>
</evidence>
<organism evidence="2 3">
    <name type="scientific">Rattus norvegicus</name>
    <name type="common">Rat</name>
    <dbReference type="NCBI Taxonomy" id="10116"/>
    <lineage>
        <taxon>Eukaryota</taxon>
        <taxon>Metazoa</taxon>
        <taxon>Chordata</taxon>
        <taxon>Craniata</taxon>
        <taxon>Vertebrata</taxon>
        <taxon>Euteleostomi</taxon>
        <taxon>Mammalia</taxon>
        <taxon>Eutheria</taxon>
        <taxon>Euarchontoglires</taxon>
        <taxon>Glires</taxon>
        <taxon>Rodentia</taxon>
        <taxon>Myomorpha</taxon>
        <taxon>Muroidea</taxon>
        <taxon>Muridae</taxon>
        <taxon>Murinae</taxon>
        <taxon>Rattus</taxon>
    </lineage>
</organism>
<feature type="compositionally biased region" description="Basic residues" evidence="1">
    <location>
        <begin position="17"/>
        <end position="26"/>
    </location>
</feature>
<dbReference type="Proteomes" id="UP000234681">
    <property type="component" value="Chromosome 3"/>
</dbReference>
<accession>A6HPV1</accession>
<sequence>MGYLYQNPTLKSQGSMRVKRQNYSKG</sequence>
<reference evidence="3" key="1">
    <citation type="submission" date="2005-09" db="EMBL/GenBank/DDBJ databases">
        <authorList>
            <person name="Mural R.J."/>
            <person name="Li P.W."/>
            <person name="Adams M.D."/>
            <person name="Amanatides P.G."/>
            <person name="Baden-Tillson H."/>
            <person name="Barnstead M."/>
            <person name="Chin S.H."/>
            <person name="Dew I."/>
            <person name="Evans C.A."/>
            <person name="Ferriera S."/>
            <person name="Flanigan M."/>
            <person name="Fosler C."/>
            <person name="Glodek A."/>
            <person name="Gu Z."/>
            <person name="Holt R.A."/>
            <person name="Jennings D."/>
            <person name="Kraft C.L."/>
            <person name="Lu F."/>
            <person name="Nguyen T."/>
            <person name="Nusskern D.R."/>
            <person name="Pfannkoch C.M."/>
            <person name="Sitter C."/>
            <person name="Sutton G.G."/>
            <person name="Venter J.C."/>
            <person name="Wang Z."/>
            <person name="Woodage T."/>
            <person name="Zheng X.H."/>
            <person name="Zhong F."/>
        </authorList>
    </citation>
    <scope>NUCLEOTIDE SEQUENCE [LARGE SCALE GENOMIC DNA]</scope>
    <source>
        <strain>BN</strain>
        <strain evidence="3">Sprague-Dawley</strain>
    </source>
</reference>
<feature type="compositionally biased region" description="Polar residues" evidence="1">
    <location>
        <begin position="1"/>
        <end position="16"/>
    </location>
</feature>
<dbReference type="AlphaFoldDB" id="A6HPV1"/>
<proteinExistence type="predicted"/>
<gene>
    <name evidence="2" type="ORF">rCG_26841</name>
</gene>
<feature type="region of interest" description="Disordered" evidence="1">
    <location>
        <begin position="1"/>
        <end position="26"/>
    </location>
</feature>
<evidence type="ECO:0000313" key="3">
    <source>
        <dbReference type="Proteomes" id="UP000234681"/>
    </source>
</evidence>